<dbReference type="Proteomes" id="UP000724584">
    <property type="component" value="Unassembled WGS sequence"/>
</dbReference>
<accession>A0ACB7PET3</accession>
<protein>
    <submittedName>
        <fullName evidence="1">Uncharacterized protein</fullName>
    </submittedName>
</protein>
<sequence length="137" mass="15416">MSGTRGHSNVGIYESQDQRHYTQEEVDEMTRHTGENVKGFMPKGQTEELNRLQTEEVSLALPTLLFYTLCVARIIANCCFCLQIHRKQAENLKKDPTLAATLHGNAPAKGAIIDKELQEEDEAALRRKSDSLPGKKY</sequence>
<keyword evidence="2" id="KW-1185">Reference proteome</keyword>
<comment type="caution">
    <text evidence="1">The sequence shown here is derived from an EMBL/GenBank/DDBJ whole genome shotgun (WGS) entry which is preliminary data.</text>
</comment>
<evidence type="ECO:0000313" key="2">
    <source>
        <dbReference type="Proteomes" id="UP000724584"/>
    </source>
</evidence>
<evidence type="ECO:0000313" key="1">
    <source>
        <dbReference type="EMBL" id="KAH6640294.1"/>
    </source>
</evidence>
<gene>
    <name evidence="1" type="ORF">F5144DRAFT_609325</name>
</gene>
<name>A0ACB7PET3_9PEZI</name>
<dbReference type="EMBL" id="JAGIZQ010000002">
    <property type="protein sequence ID" value="KAH6640294.1"/>
    <property type="molecule type" value="Genomic_DNA"/>
</dbReference>
<proteinExistence type="predicted"/>
<organism evidence="1 2">
    <name type="scientific">Chaetomium tenue</name>
    <dbReference type="NCBI Taxonomy" id="1854479"/>
    <lineage>
        <taxon>Eukaryota</taxon>
        <taxon>Fungi</taxon>
        <taxon>Dikarya</taxon>
        <taxon>Ascomycota</taxon>
        <taxon>Pezizomycotina</taxon>
        <taxon>Sordariomycetes</taxon>
        <taxon>Sordariomycetidae</taxon>
        <taxon>Sordariales</taxon>
        <taxon>Chaetomiaceae</taxon>
        <taxon>Chaetomium</taxon>
    </lineage>
</organism>
<reference evidence="1 2" key="1">
    <citation type="journal article" date="2021" name="Nat. Commun.">
        <title>Genetic determinants of endophytism in the Arabidopsis root mycobiome.</title>
        <authorList>
            <person name="Mesny F."/>
            <person name="Miyauchi S."/>
            <person name="Thiergart T."/>
            <person name="Pickel B."/>
            <person name="Atanasova L."/>
            <person name="Karlsson M."/>
            <person name="Huettel B."/>
            <person name="Barry K.W."/>
            <person name="Haridas S."/>
            <person name="Chen C."/>
            <person name="Bauer D."/>
            <person name="Andreopoulos W."/>
            <person name="Pangilinan J."/>
            <person name="LaButti K."/>
            <person name="Riley R."/>
            <person name="Lipzen A."/>
            <person name="Clum A."/>
            <person name="Drula E."/>
            <person name="Henrissat B."/>
            <person name="Kohler A."/>
            <person name="Grigoriev I.V."/>
            <person name="Martin F.M."/>
            <person name="Hacquard S."/>
        </authorList>
    </citation>
    <scope>NUCLEOTIDE SEQUENCE [LARGE SCALE GENOMIC DNA]</scope>
    <source>
        <strain evidence="1 2">MPI-SDFR-AT-0079</strain>
    </source>
</reference>